<evidence type="ECO:0000313" key="2">
    <source>
        <dbReference type="EMBL" id="NCI49486.1"/>
    </source>
</evidence>
<protein>
    <recommendedName>
        <fullName evidence="4">YhhN-like protein</fullName>
    </recommendedName>
</protein>
<dbReference type="RefSeq" id="WP_161817803.1">
    <property type="nucleotide sequence ID" value="NZ_JAACJS010000011.1"/>
</dbReference>
<feature type="transmembrane region" description="Helical" evidence="1">
    <location>
        <begin position="6"/>
        <end position="24"/>
    </location>
</feature>
<sequence>MINKLLFFYLDGIAPFLPLSVFLVRYRSIELKGKHWALLFFVICCVGFLTADYIYDKGDNNLRVYNVIPLLWTLDMFFFFRQVFRKEAYRYVNAFLLCAILVLYATSTGYFIDNNSFASIYYISFSLFILINVVCYYIQEFTMMEEVPVWRKKEFWFLSVILFYAAISAVIWSFFKMLVDRGKLNNYSNDELKYVGDLWKLHNFVFAFSCIIFSIILFRKK</sequence>
<name>A0ABW9ZQU9_9BACT</name>
<organism evidence="2 3">
    <name type="scientific">Sediminibacterium roseum</name>
    <dbReference type="NCBI Taxonomy" id="1978412"/>
    <lineage>
        <taxon>Bacteria</taxon>
        <taxon>Pseudomonadati</taxon>
        <taxon>Bacteroidota</taxon>
        <taxon>Chitinophagia</taxon>
        <taxon>Chitinophagales</taxon>
        <taxon>Chitinophagaceae</taxon>
        <taxon>Sediminibacterium</taxon>
    </lineage>
</organism>
<comment type="caution">
    <text evidence="2">The sequence shown here is derived from an EMBL/GenBank/DDBJ whole genome shotgun (WGS) entry which is preliminary data.</text>
</comment>
<evidence type="ECO:0000313" key="3">
    <source>
        <dbReference type="Proteomes" id="UP000753802"/>
    </source>
</evidence>
<feature type="transmembrane region" description="Helical" evidence="1">
    <location>
        <begin position="118"/>
        <end position="139"/>
    </location>
</feature>
<proteinExistence type="predicted"/>
<keyword evidence="1" id="KW-0472">Membrane</keyword>
<keyword evidence="3" id="KW-1185">Reference proteome</keyword>
<gene>
    <name evidence="2" type="ORF">GWC95_06095</name>
</gene>
<dbReference type="EMBL" id="JAACJS010000011">
    <property type="protein sequence ID" value="NCI49486.1"/>
    <property type="molecule type" value="Genomic_DNA"/>
</dbReference>
<evidence type="ECO:0008006" key="4">
    <source>
        <dbReference type="Google" id="ProtNLM"/>
    </source>
</evidence>
<feature type="transmembrane region" description="Helical" evidence="1">
    <location>
        <begin position="91"/>
        <end position="112"/>
    </location>
</feature>
<feature type="transmembrane region" description="Helical" evidence="1">
    <location>
        <begin position="155"/>
        <end position="179"/>
    </location>
</feature>
<accession>A0ABW9ZQU9</accession>
<feature type="transmembrane region" description="Helical" evidence="1">
    <location>
        <begin position="199"/>
        <end position="218"/>
    </location>
</feature>
<dbReference type="Proteomes" id="UP000753802">
    <property type="component" value="Unassembled WGS sequence"/>
</dbReference>
<feature type="transmembrane region" description="Helical" evidence="1">
    <location>
        <begin position="67"/>
        <end position="84"/>
    </location>
</feature>
<keyword evidence="1" id="KW-0812">Transmembrane</keyword>
<reference evidence="2 3" key="1">
    <citation type="submission" date="2020-01" db="EMBL/GenBank/DDBJ databases">
        <title>Genome analysis.</title>
        <authorList>
            <person name="Wu S."/>
            <person name="Wang G."/>
        </authorList>
    </citation>
    <scope>NUCLEOTIDE SEQUENCE [LARGE SCALE GENOMIC DNA]</scope>
    <source>
        <strain evidence="2 3">SYL130</strain>
    </source>
</reference>
<evidence type="ECO:0000256" key="1">
    <source>
        <dbReference type="SAM" id="Phobius"/>
    </source>
</evidence>
<keyword evidence="1" id="KW-1133">Transmembrane helix</keyword>
<feature type="transmembrane region" description="Helical" evidence="1">
    <location>
        <begin position="36"/>
        <end position="55"/>
    </location>
</feature>